<evidence type="ECO:0000313" key="1">
    <source>
        <dbReference type="EMBL" id="KAJ0051400.1"/>
    </source>
</evidence>
<evidence type="ECO:0000313" key="2">
    <source>
        <dbReference type="Proteomes" id="UP001163603"/>
    </source>
</evidence>
<reference evidence="2" key="1">
    <citation type="journal article" date="2023" name="G3 (Bethesda)">
        <title>Genome assembly and association tests identify interacting loci associated with vigor, precocity, and sex in interspecific pistachio rootstocks.</title>
        <authorList>
            <person name="Palmer W."/>
            <person name="Jacygrad E."/>
            <person name="Sagayaradj S."/>
            <person name="Cavanaugh K."/>
            <person name="Han R."/>
            <person name="Bertier L."/>
            <person name="Beede B."/>
            <person name="Kafkas S."/>
            <person name="Golino D."/>
            <person name="Preece J."/>
            <person name="Michelmore R."/>
        </authorList>
    </citation>
    <scope>NUCLEOTIDE SEQUENCE [LARGE SCALE GENOMIC DNA]</scope>
</reference>
<protein>
    <submittedName>
        <fullName evidence="1">Uncharacterized protein</fullName>
    </submittedName>
</protein>
<dbReference type="Proteomes" id="UP001163603">
    <property type="component" value="Chromosome 1"/>
</dbReference>
<accession>A0ACC0ZE11</accession>
<name>A0ACC0ZE11_9ROSI</name>
<dbReference type="EMBL" id="CM047736">
    <property type="protein sequence ID" value="KAJ0051400.1"/>
    <property type="molecule type" value="Genomic_DNA"/>
</dbReference>
<comment type="caution">
    <text evidence="1">The sequence shown here is derived from an EMBL/GenBank/DDBJ whole genome shotgun (WGS) entry which is preliminary data.</text>
</comment>
<proteinExistence type="predicted"/>
<sequence length="1327" mass="146921">MASKDQEEPFNTETDEETIAVRKKRLRRVSFADREITSVHIFNRDEDYEQESAAEPSSADEDNEVLGFFKDLAADSDDSREMSPEEGDDEEIASTKSFLRPIESPSPGSSIIGSATSNDEDNFFGPVSARFIRPGRLSNSAASDDNHDITMDSTAFSMHYRSLVMSELGDIKTPAGSCFAFEEKTPSQVGTPSDSGSFMVLTKAKKPISPTSLPVGKVSISRDSNDMSLVGENPHRYDYGRLSPTLEALLAEGSEVIHAVPIVDAKSLERNEVSIFNENGSGMMGMRGNGNIDMCNVGPDNISQEGISAVNLQFGEVNGGSTSTNRDQITCVSLSYVNDDPAADAFIDHQVQTPNQLDKVNKVVIKAVTGSNNVELPTISSGTPPDVNLKSNDCQLSLFSQPEPADLFSTQDSQKKSSSKAAQQNSHIDQPLDQQLESPLGGPMTMLSAKQKQILLDATNISRHSPCITPSPKQPGSLLRKENIKLGESVSSLLKSISKFKLIESSPHTSTLGNGLEKSEQKLLEYLSATSPSHIVVEETSRDLSRQLVDTPIVNLEKQFSVDRKNGEHKKAVNMCGDGNGTHKYFGNLNQNRETMIPGKDGEPLDHLSDNVSHEDKRTEMLAGIVMHQHLVPNDAMKVMSDITGSESFSLEITLDHKKDQKTTNDSNKNVFPPLKRLDQELSPAEQGSLFVDLKQQVQPQGNVVIRCGPDGNSMEYATTGSHLTQMADKLDSLFVDWRAQSSSPLREVNHMRNFTQVKREDDRKILPSALQNVSETVRNLQTPSRDTGLLKYQPLSPDKNCQIANDTIRTKEEPAREGIKASAHEHASPHVERSLNELSFLKLQDFENSSGRKRRSEEIVIGDADNDYKNIWMQRSPKVHKSRDNDLDLKPEHSNGSDNRNEKIGVDTILKLWTDISHKFSTETNQILSPLIDKLNIRAIDMFEDILVHLQKVNKYGALCSEILSQKSAQLLSSGIQKFHNLKLNYARHLSASGEREAVNDKLYYASSANFVGKHEVVANKVITRKQEAEAVDQKIKNLIKSFNTHCKTKGDLSCADTIPLLNDHLKKRALCRYIRQDLQLWEIDDLERTHGHNNLVLNYRGFICQRFTITAGPVSSMVVSNKVNNINIKKNFPNMDACTAFAFVFNAESTKKTVGSKSLTQETQKTSSLLCNLLAVVAELQLARIEIRNLTLTSFNSPSVEQLNLHLCFIDLNSGAKVTMILDMTCLNRGIYPSEILPYQLQFPSTKMQNSPPESLSAEINAATANLTNGYSRIIRLCRLVSEDEDECFFGHMLTVLLVVQVDFCSVPPVQDQSVPVVATSMDAS</sequence>
<organism evidence="1 2">
    <name type="scientific">Pistacia integerrima</name>
    <dbReference type="NCBI Taxonomy" id="434235"/>
    <lineage>
        <taxon>Eukaryota</taxon>
        <taxon>Viridiplantae</taxon>
        <taxon>Streptophyta</taxon>
        <taxon>Embryophyta</taxon>
        <taxon>Tracheophyta</taxon>
        <taxon>Spermatophyta</taxon>
        <taxon>Magnoliopsida</taxon>
        <taxon>eudicotyledons</taxon>
        <taxon>Gunneridae</taxon>
        <taxon>Pentapetalae</taxon>
        <taxon>rosids</taxon>
        <taxon>malvids</taxon>
        <taxon>Sapindales</taxon>
        <taxon>Anacardiaceae</taxon>
        <taxon>Pistacia</taxon>
    </lineage>
</organism>
<gene>
    <name evidence="1" type="ORF">Pint_01805</name>
</gene>
<keyword evidence="2" id="KW-1185">Reference proteome</keyword>